<name>A0ABV2R2U8_9HYPH</name>
<dbReference type="SUPFAM" id="SSF81301">
    <property type="entry name" value="Nucleotidyltransferase"/>
    <property type="match status" value="1"/>
</dbReference>
<dbReference type="PANTHER" id="PTHR34822">
    <property type="entry name" value="GRPB DOMAIN PROTEIN (AFU_ORTHOLOGUE AFUA_1G01530)"/>
    <property type="match status" value="1"/>
</dbReference>
<proteinExistence type="predicted"/>
<dbReference type="EMBL" id="JBEPSM010000003">
    <property type="protein sequence ID" value="MET4635579.1"/>
    <property type="molecule type" value="Genomic_DNA"/>
</dbReference>
<dbReference type="Proteomes" id="UP001549321">
    <property type="component" value="Unassembled WGS sequence"/>
</dbReference>
<dbReference type="Pfam" id="PF04229">
    <property type="entry name" value="GrpB"/>
    <property type="match status" value="1"/>
</dbReference>
<sequence length="177" mass="19723">MPPPIPVELEPHSPDWLDAAAREAQRLAEALGPQLVAVHHIGSTAIPGILAKPILDLIPEVRSLAGFDACQPVLLQLGYEWWGEYGMAGRRYATLTDGATEQRCIQLHVFETGSPHIERHLAFRDFLRAHPEKARAYEAVKLQSRDQHPENSHAYSDAKSAWIVATEAEAISFYRRG</sequence>
<keyword evidence="2" id="KW-1185">Reference proteome</keyword>
<organism evidence="1 2">
    <name type="scientific">Kaistia defluvii</name>
    <dbReference type="NCBI Taxonomy" id="410841"/>
    <lineage>
        <taxon>Bacteria</taxon>
        <taxon>Pseudomonadati</taxon>
        <taxon>Pseudomonadota</taxon>
        <taxon>Alphaproteobacteria</taxon>
        <taxon>Hyphomicrobiales</taxon>
        <taxon>Kaistiaceae</taxon>
        <taxon>Kaistia</taxon>
    </lineage>
</organism>
<protein>
    <submittedName>
        <fullName evidence="1">GrpB-like predicted nucleotidyltransferase (UPF0157 family)</fullName>
    </submittedName>
</protein>
<dbReference type="InterPro" id="IPR007344">
    <property type="entry name" value="GrpB/CoaE"/>
</dbReference>
<dbReference type="InterPro" id="IPR043519">
    <property type="entry name" value="NT_sf"/>
</dbReference>
<dbReference type="PANTHER" id="PTHR34822:SF1">
    <property type="entry name" value="GRPB FAMILY PROTEIN"/>
    <property type="match status" value="1"/>
</dbReference>
<comment type="caution">
    <text evidence="1">The sequence shown here is derived from an EMBL/GenBank/DDBJ whole genome shotgun (WGS) entry which is preliminary data.</text>
</comment>
<dbReference type="RefSeq" id="WP_354553063.1">
    <property type="nucleotide sequence ID" value="NZ_JBEPSM010000003.1"/>
</dbReference>
<evidence type="ECO:0000313" key="2">
    <source>
        <dbReference type="Proteomes" id="UP001549321"/>
    </source>
</evidence>
<dbReference type="Gene3D" id="3.30.460.10">
    <property type="entry name" value="Beta Polymerase, domain 2"/>
    <property type="match status" value="1"/>
</dbReference>
<evidence type="ECO:0000313" key="1">
    <source>
        <dbReference type="EMBL" id="MET4635579.1"/>
    </source>
</evidence>
<accession>A0ABV2R2U8</accession>
<reference evidence="1 2" key="1">
    <citation type="submission" date="2024-06" db="EMBL/GenBank/DDBJ databases">
        <title>Sorghum-associated microbial communities from plants grown in Nebraska, USA.</title>
        <authorList>
            <person name="Schachtman D."/>
        </authorList>
    </citation>
    <scope>NUCLEOTIDE SEQUENCE [LARGE SCALE GENOMIC DNA]</scope>
    <source>
        <strain evidence="1 2">3207</strain>
    </source>
</reference>
<gene>
    <name evidence="1" type="ORF">ABIE08_003530</name>
</gene>